<feature type="chain" id="PRO_5032886423" evidence="2">
    <location>
        <begin position="29"/>
        <end position="165"/>
    </location>
</feature>
<dbReference type="PROSITE" id="PS51257">
    <property type="entry name" value="PROKAR_LIPOPROTEIN"/>
    <property type="match status" value="1"/>
</dbReference>
<comment type="caution">
    <text evidence="3">The sequence shown here is derived from an EMBL/GenBank/DDBJ whole genome shotgun (WGS) entry which is preliminary data.</text>
</comment>
<feature type="signal peptide" evidence="2">
    <location>
        <begin position="1"/>
        <end position="28"/>
    </location>
</feature>
<evidence type="ECO:0000313" key="4">
    <source>
        <dbReference type="Proteomes" id="UP000535543"/>
    </source>
</evidence>
<dbReference type="Proteomes" id="UP000535543">
    <property type="component" value="Unassembled WGS sequence"/>
</dbReference>
<gene>
    <name evidence="3" type="ORF">FGL95_03955</name>
</gene>
<keyword evidence="2" id="KW-0732">Signal</keyword>
<feature type="region of interest" description="Disordered" evidence="1">
    <location>
        <begin position="97"/>
        <end position="119"/>
    </location>
</feature>
<feature type="compositionally biased region" description="Low complexity" evidence="1">
    <location>
        <begin position="99"/>
        <end position="119"/>
    </location>
</feature>
<protein>
    <submittedName>
        <fullName evidence="3">Uncharacterized protein</fullName>
    </submittedName>
</protein>
<evidence type="ECO:0000256" key="2">
    <source>
        <dbReference type="SAM" id="SignalP"/>
    </source>
</evidence>
<sequence>MLSRRSTLRLAGYGAVGVVAVTALSACAPDDGADGPAKIDPLIAQADRARTDAAAATAAVATIPDRAPALGLIASERTEHAKALDTEIARAIGVYSDGSPPSAAATASSSTTETVSPPTLEQLRTRIADSQRGSAALATTESDYRAGLLGSISAACGVHVEVLLR</sequence>
<name>A0A848KDF5_9NOCA</name>
<dbReference type="AlphaFoldDB" id="A0A848KDF5"/>
<accession>A0A848KDF5</accession>
<proteinExistence type="predicted"/>
<organism evidence="3 4">
    <name type="scientific">Antrihabitans stalactiti</name>
    <dbReference type="NCBI Taxonomy" id="2584121"/>
    <lineage>
        <taxon>Bacteria</taxon>
        <taxon>Bacillati</taxon>
        <taxon>Actinomycetota</taxon>
        <taxon>Actinomycetes</taxon>
        <taxon>Mycobacteriales</taxon>
        <taxon>Nocardiaceae</taxon>
        <taxon>Antrihabitans</taxon>
    </lineage>
</organism>
<dbReference type="EMBL" id="VCQU01000001">
    <property type="protein sequence ID" value="NMN94190.1"/>
    <property type="molecule type" value="Genomic_DNA"/>
</dbReference>
<keyword evidence="4" id="KW-1185">Reference proteome</keyword>
<reference evidence="3 4" key="1">
    <citation type="submission" date="2019-05" db="EMBL/GenBank/DDBJ databases">
        <authorList>
            <person name="Lee S.D."/>
        </authorList>
    </citation>
    <scope>NUCLEOTIDE SEQUENCE [LARGE SCALE GENOMIC DNA]</scope>
    <source>
        <strain evidence="3 4">YC2-7</strain>
    </source>
</reference>
<reference evidence="3 4" key="2">
    <citation type="submission" date="2020-06" db="EMBL/GenBank/DDBJ databases">
        <title>Antribacter stalactiti gen. nov., sp. nov., a new member of the family Nacardiaceae isolated from a cave.</title>
        <authorList>
            <person name="Kim I.S."/>
        </authorList>
    </citation>
    <scope>NUCLEOTIDE SEQUENCE [LARGE SCALE GENOMIC DNA]</scope>
    <source>
        <strain evidence="3 4">YC2-7</strain>
    </source>
</reference>
<evidence type="ECO:0000256" key="1">
    <source>
        <dbReference type="SAM" id="MobiDB-lite"/>
    </source>
</evidence>
<evidence type="ECO:0000313" key="3">
    <source>
        <dbReference type="EMBL" id="NMN94190.1"/>
    </source>
</evidence>